<keyword evidence="1" id="KW-0040">ANK repeat</keyword>
<dbReference type="EMBL" id="FQ790261">
    <property type="protein sequence ID" value="CCD43640.1"/>
    <property type="molecule type" value="Genomic_DNA"/>
</dbReference>
<evidence type="ECO:0000256" key="1">
    <source>
        <dbReference type="PROSITE-ProRule" id="PRU00023"/>
    </source>
</evidence>
<dbReference type="PROSITE" id="PS50297">
    <property type="entry name" value="ANK_REP_REGION"/>
    <property type="match status" value="1"/>
</dbReference>
<dbReference type="SUPFAM" id="SSF48403">
    <property type="entry name" value="Ankyrin repeat"/>
    <property type="match status" value="1"/>
</dbReference>
<dbReference type="InterPro" id="IPR036770">
    <property type="entry name" value="Ankyrin_rpt-contain_sf"/>
</dbReference>
<gene>
    <name evidence="2" type="ORF">BofuT4_uP064820.1</name>
</gene>
<accession>G2XSK3</accession>
<name>G2XSK3_BOTF4</name>
<dbReference type="HOGENOM" id="CLU_2812015_0_0_1"/>
<dbReference type="InterPro" id="IPR002110">
    <property type="entry name" value="Ankyrin_rpt"/>
</dbReference>
<dbReference type="InParanoid" id="G2XSK3"/>
<feature type="repeat" description="ANK" evidence="1">
    <location>
        <begin position="33"/>
        <end position="65"/>
    </location>
</feature>
<sequence length="67" mass="7032">MTPLVFDIFGDEESAVELLLQCGADSNECYGSIKVTPLHVAVAAKNFSVIKMLMSHGANPYSADAGG</sequence>
<dbReference type="SMART" id="SM00248">
    <property type="entry name" value="ANK"/>
    <property type="match status" value="1"/>
</dbReference>
<evidence type="ECO:0000313" key="3">
    <source>
        <dbReference type="Proteomes" id="UP000008177"/>
    </source>
</evidence>
<dbReference type="PROSITE" id="PS50088">
    <property type="entry name" value="ANK_REPEAT"/>
    <property type="match status" value="1"/>
</dbReference>
<dbReference type="AlphaFoldDB" id="G2XSK3"/>
<proteinExistence type="predicted"/>
<dbReference type="Gene3D" id="1.25.40.20">
    <property type="entry name" value="Ankyrin repeat-containing domain"/>
    <property type="match status" value="1"/>
</dbReference>
<dbReference type="Pfam" id="PF12796">
    <property type="entry name" value="Ank_2"/>
    <property type="match status" value="1"/>
</dbReference>
<protein>
    <submittedName>
        <fullName evidence="2">Uncharacterized protein</fullName>
    </submittedName>
</protein>
<evidence type="ECO:0000313" key="2">
    <source>
        <dbReference type="EMBL" id="CCD43640.1"/>
    </source>
</evidence>
<organism evidence="2 3">
    <name type="scientific">Botryotinia fuckeliana (strain T4)</name>
    <name type="common">Noble rot fungus</name>
    <name type="synonym">Botrytis cinerea</name>
    <dbReference type="NCBI Taxonomy" id="999810"/>
    <lineage>
        <taxon>Eukaryota</taxon>
        <taxon>Fungi</taxon>
        <taxon>Dikarya</taxon>
        <taxon>Ascomycota</taxon>
        <taxon>Pezizomycotina</taxon>
        <taxon>Leotiomycetes</taxon>
        <taxon>Helotiales</taxon>
        <taxon>Sclerotiniaceae</taxon>
        <taxon>Botrytis</taxon>
    </lineage>
</organism>
<reference evidence="3" key="1">
    <citation type="journal article" date="2011" name="PLoS Genet.">
        <title>Genomic analysis of the necrotrophic fungal pathogens Sclerotinia sclerotiorum and Botrytis cinerea.</title>
        <authorList>
            <person name="Amselem J."/>
            <person name="Cuomo C.A."/>
            <person name="van Kan J.A."/>
            <person name="Viaud M."/>
            <person name="Benito E.P."/>
            <person name="Couloux A."/>
            <person name="Coutinho P.M."/>
            <person name="de Vries R.P."/>
            <person name="Dyer P.S."/>
            <person name="Fillinger S."/>
            <person name="Fournier E."/>
            <person name="Gout L."/>
            <person name="Hahn M."/>
            <person name="Kohn L."/>
            <person name="Lapalu N."/>
            <person name="Plummer K.M."/>
            <person name="Pradier J.M."/>
            <person name="Quevillon E."/>
            <person name="Sharon A."/>
            <person name="Simon A."/>
            <person name="ten Have A."/>
            <person name="Tudzynski B."/>
            <person name="Tudzynski P."/>
            <person name="Wincker P."/>
            <person name="Andrew M."/>
            <person name="Anthouard V."/>
            <person name="Beever R.E."/>
            <person name="Beffa R."/>
            <person name="Benoit I."/>
            <person name="Bouzid O."/>
            <person name="Brault B."/>
            <person name="Chen Z."/>
            <person name="Choquer M."/>
            <person name="Collemare J."/>
            <person name="Cotton P."/>
            <person name="Danchin E.G."/>
            <person name="Da Silva C."/>
            <person name="Gautier A."/>
            <person name="Giraud C."/>
            <person name="Giraud T."/>
            <person name="Gonzalez C."/>
            <person name="Grossetete S."/>
            <person name="Guldener U."/>
            <person name="Henrissat B."/>
            <person name="Howlett B.J."/>
            <person name="Kodira C."/>
            <person name="Kretschmer M."/>
            <person name="Lappartient A."/>
            <person name="Leroch M."/>
            <person name="Levis C."/>
            <person name="Mauceli E."/>
            <person name="Neuveglise C."/>
            <person name="Oeser B."/>
            <person name="Pearson M."/>
            <person name="Poulain J."/>
            <person name="Poussereau N."/>
            <person name="Quesneville H."/>
            <person name="Rascle C."/>
            <person name="Schumacher J."/>
            <person name="Segurens B."/>
            <person name="Sexton A."/>
            <person name="Silva E."/>
            <person name="Sirven C."/>
            <person name="Soanes D.M."/>
            <person name="Talbot N.J."/>
            <person name="Templeton M."/>
            <person name="Yandava C."/>
            <person name="Yarden O."/>
            <person name="Zeng Q."/>
            <person name="Rollins J.A."/>
            <person name="Lebrun M.H."/>
            <person name="Dickman M."/>
        </authorList>
    </citation>
    <scope>NUCLEOTIDE SEQUENCE [LARGE SCALE GENOMIC DNA]</scope>
    <source>
        <strain evidence="3">T4</strain>
    </source>
</reference>
<dbReference type="Proteomes" id="UP000008177">
    <property type="component" value="Unplaced contigs"/>
</dbReference>